<dbReference type="GO" id="GO:0046336">
    <property type="term" value="P:ethanolamine catabolic process"/>
    <property type="evidence" value="ECO:0007669"/>
    <property type="project" value="UniProtKB-UniRule"/>
</dbReference>
<dbReference type="UniPathway" id="UPA00560"/>
<comment type="pathway">
    <text evidence="5">Amine and polyamine degradation; ethanolamine degradation.</text>
</comment>
<evidence type="ECO:0000256" key="3">
    <source>
        <dbReference type="ARBA" id="ARBA00023285"/>
    </source>
</evidence>
<dbReference type="GO" id="GO:0008851">
    <property type="term" value="F:ethanolamine ammonia-lyase activity"/>
    <property type="evidence" value="ECO:0007669"/>
    <property type="project" value="UniProtKB-UniRule"/>
</dbReference>
<dbReference type="PIRSF" id="PIRSF018982">
    <property type="entry name" value="EutC"/>
    <property type="match status" value="1"/>
</dbReference>
<keyword evidence="8" id="KW-1185">Reference proteome</keyword>
<comment type="subcellular location">
    <subcellularLocation>
        <location evidence="5">Bacterial microcompartment</location>
    </subcellularLocation>
</comment>
<name>A0A448P1B2_9ACTN</name>
<keyword evidence="4 5" id="KW-1283">Bacterial microcompartment</keyword>
<keyword evidence="3 5" id="KW-0170">Cobalt</keyword>
<dbReference type="GO" id="GO:0031419">
    <property type="term" value="F:cobalamin binding"/>
    <property type="evidence" value="ECO:0007669"/>
    <property type="project" value="UniProtKB-UniRule"/>
</dbReference>
<proteinExistence type="inferred from homology"/>
<protein>
    <recommendedName>
        <fullName evidence="5">Ethanolamine ammonia-lyase small subunit</fullName>
        <shortName evidence="5">EAL small subunit</shortName>
        <ecNumber evidence="5">4.3.1.7</ecNumber>
    </recommendedName>
</protein>
<comment type="subunit">
    <text evidence="5">The basic unit is a heterodimer which dimerizes to form tetramers. The heterotetramers trimerize; 6 large subunits form a core ring with 6 small subunits projecting outwards.</text>
</comment>
<dbReference type="GO" id="GO:0031471">
    <property type="term" value="C:ethanolamine degradation polyhedral organelle"/>
    <property type="evidence" value="ECO:0007669"/>
    <property type="project" value="UniProtKB-UniRule"/>
</dbReference>
<feature type="compositionally biased region" description="Basic and acidic residues" evidence="6">
    <location>
        <begin position="95"/>
        <end position="104"/>
    </location>
</feature>
<dbReference type="AlphaFoldDB" id="A0A448P1B2"/>
<dbReference type="InterPro" id="IPR009246">
    <property type="entry name" value="EutC"/>
</dbReference>
<reference evidence="7 8" key="1">
    <citation type="submission" date="2018-12" db="EMBL/GenBank/DDBJ databases">
        <authorList>
            <consortium name="Pathogen Informatics"/>
        </authorList>
    </citation>
    <scope>NUCLEOTIDE SEQUENCE [LARGE SCALE GENOMIC DNA]</scope>
    <source>
        <strain evidence="7 8">NCTC13652</strain>
    </source>
</reference>
<feature type="binding site" evidence="5">
    <location>
        <position position="195"/>
    </location>
    <ligand>
        <name>adenosylcob(III)alamin</name>
        <dbReference type="ChEBI" id="CHEBI:18408"/>
    </ligand>
</feature>
<comment type="catalytic activity">
    <reaction evidence="5">
        <text>ethanolamine = acetaldehyde + NH4(+)</text>
        <dbReference type="Rhea" id="RHEA:15313"/>
        <dbReference type="ChEBI" id="CHEBI:15343"/>
        <dbReference type="ChEBI" id="CHEBI:28938"/>
        <dbReference type="ChEBI" id="CHEBI:57603"/>
        <dbReference type="EC" id="4.3.1.7"/>
    </reaction>
</comment>
<comment type="similarity">
    <text evidence="5">Belongs to the EutC family.</text>
</comment>
<dbReference type="RefSeq" id="WP_051238178.1">
    <property type="nucleotide sequence ID" value="NZ_JAKDOP010000060.1"/>
</dbReference>
<dbReference type="EMBL" id="LR134473">
    <property type="protein sequence ID" value="VEI03979.1"/>
    <property type="molecule type" value="Genomic_DNA"/>
</dbReference>
<sequence>MTRTSQITPASFFEAVRAATPSRVGLGRRGDSLPTSALLELREAHAVARDAIHLPLDVDRLCRQIREVPELARLGDPLAVHSMAADRSQYLRRPDLGRRLDPSCRTEVQAPGHTGSGSEGSGSDGKPSLAIVIADGLSTAAVAAHAVPVARALVGELGEQFRLAPLVVASQARVAIGDEIGVGLGVGEVIVLIGERPGLSVSDSLGGYLTHGPRPGRRDSERNCVSNIRPDGLSYRLAAATLARLARGAMELGCSGVSLKDDGGQIDAPDRGEIGPAGADRRGRSGD</sequence>
<keyword evidence="2 5" id="KW-0456">Lyase</keyword>
<dbReference type="GO" id="GO:0006520">
    <property type="term" value="P:amino acid metabolic process"/>
    <property type="evidence" value="ECO:0007669"/>
    <property type="project" value="InterPro"/>
</dbReference>
<feature type="compositionally biased region" description="Gly residues" evidence="6">
    <location>
        <begin position="114"/>
        <end position="123"/>
    </location>
</feature>
<feature type="region of interest" description="Disordered" evidence="6">
    <location>
        <begin position="95"/>
        <end position="124"/>
    </location>
</feature>
<dbReference type="OrthoDB" id="114248at2"/>
<evidence type="ECO:0000256" key="5">
    <source>
        <dbReference type="HAMAP-Rule" id="MF_00601"/>
    </source>
</evidence>
<dbReference type="EC" id="4.3.1.7" evidence="5"/>
<dbReference type="STRING" id="1122997.GCA_000425285_00917"/>
<dbReference type="PANTHER" id="PTHR39330">
    <property type="entry name" value="ETHANOLAMINE AMMONIA-LYASE LIGHT CHAIN"/>
    <property type="match status" value="1"/>
</dbReference>
<dbReference type="HAMAP" id="MF_00601">
    <property type="entry name" value="EutC"/>
    <property type="match status" value="1"/>
</dbReference>
<gene>
    <name evidence="5 7" type="primary">eutC</name>
    <name evidence="7" type="ORF">NCTC13652_02197</name>
</gene>
<dbReference type="InterPro" id="IPR042251">
    <property type="entry name" value="EutC_C"/>
</dbReference>
<accession>A0A448P1B2</accession>
<dbReference type="Pfam" id="PF05985">
    <property type="entry name" value="EutC"/>
    <property type="match status" value="1"/>
</dbReference>
<evidence type="ECO:0000256" key="2">
    <source>
        <dbReference type="ARBA" id="ARBA00023239"/>
    </source>
</evidence>
<dbReference type="Gene3D" id="3.40.50.11240">
    <property type="entry name" value="Ethanolamine ammonia-lyase light chain (EutC)"/>
    <property type="match status" value="1"/>
</dbReference>
<evidence type="ECO:0000256" key="6">
    <source>
        <dbReference type="SAM" id="MobiDB-lite"/>
    </source>
</evidence>
<comment type="cofactor">
    <cofactor evidence="5">
        <name>adenosylcob(III)alamin</name>
        <dbReference type="ChEBI" id="CHEBI:18408"/>
    </cofactor>
    <text evidence="5">Binds between the large and small subunits.</text>
</comment>
<dbReference type="NCBIfam" id="NF003971">
    <property type="entry name" value="PRK05465.1"/>
    <property type="match status" value="1"/>
</dbReference>
<comment type="function">
    <text evidence="5">Catalyzes the deamination of various vicinal amino-alcohols to oxo compounds. Allows this organism to utilize ethanolamine as the sole source of nitrogen and carbon in the presence of external vitamin B12.</text>
</comment>
<feature type="binding site" evidence="5">
    <location>
        <position position="174"/>
    </location>
    <ligand>
        <name>adenosylcob(III)alamin</name>
        <dbReference type="ChEBI" id="CHEBI:18408"/>
    </ligand>
</feature>
<evidence type="ECO:0000313" key="8">
    <source>
        <dbReference type="Proteomes" id="UP000277858"/>
    </source>
</evidence>
<feature type="binding site" evidence="5">
    <location>
        <position position="224"/>
    </location>
    <ligand>
        <name>adenosylcob(III)alamin</name>
        <dbReference type="ChEBI" id="CHEBI:18408"/>
    </ligand>
</feature>
<organism evidence="7 8">
    <name type="scientific">Acidipropionibacterium jensenii</name>
    <dbReference type="NCBI Taxonomy" id="1749"/>
    <lineage>
        <taxon>Bacteria</taxon>
        <taxon>Bacillati</taxon>
        <taxon>Actinomycetota</taxon>
        <taxon>Actinomycetes</taxon>
        <taxon>Propionibacteriales</taxon>
        <taxon>Propionibacteriaceae</taxon>
        <taxon>Acidipropionibacterium</taxon>
    </lineage>
</organism>
<dbReference type="Proteomes" id="UP000277858">
    <property type="component" value="Chromosome"/>
</dbReference>
<dbReference type="GO" id="GO:0009350">
    <property type="term" value="C:ethanolamine ammonia-lyase complex"/>
    <property type="evidence" value="ECO:0007669"/>
    <property type="project" value="UniProtKB-UniRule"/>
</dbReference>
<evidence type="ECO:0000256" key="4">
    <source>
        <dbReference type="ARBA" id="ARBA00024446"/>
    </source>
</evidence>
<dbReference type="InterPro" id="IPR042255">
    <property type="entry name" value="EutC_N"/>
</dbReference>
<dbReference type="Gene3D" id="1.10.30.40">
    <property type="entry name" value="Ethanolamine ammonia-lyase light chain (EutC), N-terminal domain"/>
    <property type="match status" value="1"/>
</dbReference>
<evidence type="ECO:0000313" key="7">
    <source>
        <dbReference type="EMBL" id="VEI03979.1"/>
    </source>
</evidence>
<keyword evidence="1 5" id="KW-0846">Cobalamin</keyword>
<evidence type="ECO:0000256" key="1">
    <source>
        <dbReference type="ARBA" id="ARBA00022628"/>
    </source>
</evidence>
<dbReference type="PANTHER" id="PTHR39330:SF1">
    <property type="entry name" value="ETHANOLAMINE AMMONIA-LYASE SMALL SUBUNIT"/>
    <property type="match status" value="1"/>
</dbReference>
<feature type="region of interest" description="Disordered" evidence="6">
    <location>
        <begin position="260"/>
        <end position="287"/>
    </location>
</feature>